<comment type="similarity">
    <text evidence="2 6">Belongs to the multi antimicrobial extrusion (MATE) (TC 2.A.66.1) family.</text>
</comment>
<dbReference type="EMBL" id="KZ452039">
    <property type="protein sequence ID" value="PKA49260.1"/>
    <property type="molecule type" value="Genomic_DNA"/>
</dbReference>
<keyword evidence="4 6" id="KW-1133">Transmembrane helix</keyword>
<feature type="transmembrane region" description="Helical" evidence="6">
    <location>
        <begin position="379"/>
        <end position="403"/>
    </location>
</feature>
<feature type="transmembrane region" description="Helical" evidence="6">
    <location>
        <begin position="182"/>
        <end position="205"/>
    </location>
</feature>
<proteinExistence type="inferred from homology"/>
<reference evidence="7 8" key="1">
    <citation type="journal article" date="2017" name="Nature">
        <title>The Apostasia genome and the evolution of orchids.</title>
        <authorList>
            <person name="Zhang G.Q."/>
            <person name="Liu K.W."/>
            <person name="Li Z."/>
            <person name="Lohaus R."/>
            <person name="Hsiao Y.Y."/>
            <person name="Niu S.C."/>
            <person name="Wang J.Y."/>
            <person name="Lin Y.C."/>
            <person name="Xu Q."/>
            <person name="Chen L.J."/>
            <person name="Yoshida K."/>
            <person name="Fujiwara S."/>
            <person name="Wang Z.W."/>
            <person name="Zhang Y.Q."/>
            <person name="Mitsuda N."/>
            <person name="Wang M."/>
            <person name="Liu G.H."/>
            <person name="Pecoraro L."/>
            <person name="Huang H.X."/>
            <person name="Xiao X.J."/>
            <person name="Lin M."/>
            <person name="Wu X.Y."/>
            <person name="Wu W.L."/>
            <person name="Chen Y.Y."/>
            <person name="Chang S.B."/>
            <person name="Sakamoto S."/>
            <person name="Ohme-Takagi M."/>
            <person name="Yagi M."/>
            <person name="Zeng S.J."/>
            <person name="Shen C.Y."/>
            <person name="Yeh C.M."/>
            <person name="Luo Y.B."/>
            <person name="Tsai W.C."/>
            <person name="Van de Peer Y."/>
            <person name="Liu Z.J."/>
        </authorList>
    </citation>
    <scope>NUCLEOTIDE SEQUENCE [LARGE SCALE GENOMIC DNA]</scope>
    <source>
        <strain evidence="8">cv. Shenzhen</strain>
        <tissue evidence="7">Stem</tissue>
    </source>
</reference>
<comment type="subcellular location">
    <subcellularLocation>
        <location evidence="1">Membrane</location>
        <topology evidence="1">Multi-pass membrane protein</topology>
    </subcellularLocation>
</comment>
<evidence type="ECO:0000256" key="3">
    <source>
        <dbReference type="ARBA" id="ARBA00022692"/>
    </source>
</evidence>
<feature type="transmembrane region" description="Helical" evidence="6">
    <location>
        <begin position="409"/>
        <end position="432"/>
    </location>
</feature>
<dbReference type="InterPro" id="IPR045069">
    <property type="entry name" value="MATE_euk"/>
</dbReference>
<dbReference type="Pfam" id="PF01554">
    <property type="entry name" value="MatE"/>
    <property type="match status" value="2"/>
</dbReference>
<evidence type="ECO:0000256" key="2">
    <source>
        <dbReference type="ARBA" id="ARBA00010199"/>
    </source>
</evidence>
<dbReference type="GO" id="GO:0042910">
    <property type="term" value="F:xenobiotic transmembrane transporter activity"/>
    <property type="evidence" value="ECO:0007669"/>
    <property type="project" value="InterPro"/>
</dbReference>
<feature type="transmembrane region" description="Helical" evidence="6">
    <location>
        <begin position="155"/>
        <end position="176"/>
    </location>
</feature>
<dbReference type="PANTHER" id="PTHR11206">
    <property type="entry name" value="MULTIDRUG RESISTANCE PROTEIN"/>
    <property type="match status" value="1"/>
</dbReference>
<keyword evidence="5 6" id="KW-0472">Membrane</keyword>
<evidence type="ECO:0000256" key="1">
    <source>
        <dbReference type="ARBA" id="ARBA00004141"/>
    </source>
</evidence>
<feature type="transmembrane region" description="Helical" evidence="6">
    <location>
        <begin position="90"/>
        <end position="114"/>
    </location>
</feature>
<evidence type="ECO:0000313" key="8">
    <source>
        <dbReference type="Proteomes" id="UP000236161"/>
    </source>
</evidence>
<dbReference type="OrthoDB" id="2126698at2759"/>
<dbReference type="STRING" id="1088818.A0A2I0A136"/>
<feature type="transmembrane region" description="Helical" evidence="6">
    <location>
        <begin position="306"/>
        <end position="328"/>
    </location>
</feature>
<evidence type="ECO:0000256" key="6">
    <source>
        <dbReference type="RuleBase" id="RU004914"/>
    </source>
</evidence>
<accession>A0A2I0A136</accession>
<evidence type="ECO:0000256" key="4">
    <source>
        <dbReference type="ARBA" id="ARBA00022989"/>
    </source>
</evidence>
<dbReference type="AlphaFoldDB" id="A0A2I0A136"/>
<feature type="transmembrane region" description="Helical" evidence="6">
    <location>
        <begin position="12"/>
        <end position="33"/>
    </location>
</feature>
<dbReference type="GO" id="GO:0015297">
    <property type="term" value="F:antiporter activity"/>
    <property type="evidence" value="ECO:0007669"/>
    <property type="project" value="InterPro"/>
</dbReference>
<sequence length="451" mass="49139">MMEEVKRQMKLALPLIMANFLIFALQLISIVYVGRANHDKLAGAALAISFANVISLSVLMGLSTALDTLCGQSYGAKQFRMVGLHMQRSMIIVTLVSIPLAFAMAFSGSILILLRQDPAISMAAESYNRWMIPAVFAFGLLQCCVKFLQAQNIVFPIMLCSGATTLLHTLFCWIFTFKLGLGYRGAALSVSVSYWFNLLLLLIYVKASLACKETWTGFSVEAFHGLLDFLKLGVPSTIMYCLQGWQFELLLLFSGLLPNPKLQTSVMSISQNTSALVFMITIGLSAAISTRVSNELGAGNPKAVKLASFTAASIVLAEGFTVGLMLFIGRKIWGQAFTNDSGLVEAAAAMMPWIALSHCIDGFQFVQLGIIKGCGRQKFGAFVCLGSYYIVGIPASIILGFVFHKGVKGLWIGNICAIIVQDMVLLATTFFTDWKKEVGTSMKISHKLLRS</sequence>
<name>A0A2I0A136_9ASPA</name>
<keyword evidence="3 6" id="KW-0812">Transmembrane</keyword>
<dbReference type="InterPro" id="IPR002528">
    <property type="entry name" value="MATE_fam"/>
</dbReference>
<protein>
    <recommendedName>
        <fullName evidence="6">Protein DETOXIFICATION</fullName>
    </recommendedName>
    <alternativeName>
        <fullName evidence="6">Multidrug and toxic compound extrusion protein</fullName>
    </alternativeName>
</protein>
<organism evidence="7 8">
    <name type="scientific">Apostasia shenzhenica</name>
    <dbReference type="NCBI Taxonomy" id="1088818"/>
    <lineage>
        <taxon>Eukaryota</taxon>
        <taxon>Viridiplantae</taxon>
        <taxon>Streptophyta</taxon>
        <taxon>Embryophyta</taxon>
        <taxon>Tracheophyta</taxon>
        <taxon>Spermatophyta</taxon>
        <taxon>Magnoliopsida</taxon>
        <taxon>Liliopsida</taxon>
        <taxon>Asparagales</taxon>
        <taxon>Orchidaceae</taxon>
        <taxon>Apostasioideae</taxon>
        <taxon>Apostasia</taxon>
    </lineage>
</organism>
<keyword evidence="8" id="KW-1185">Reference proteome</keyword>
<evidence type="ECO:0000313" key="7">
    <source>
        <dbReference type="EMBL" id="PKA49260.1"/>
    </source>
</evidence>
<dbReference type="GO" id="GO:1990961">
    <property type="term" value="P:xenobiotic detoxification by transmembrane export across the plasma membrane"/>
    <property type="evidence" value="ECO:0007669"/>
    <property type="project" value="InterPro"/>
</dbReference>
<evidence type="ECO:0000256" key="5">
    <source>
        <dbReference type="ARBA" id="ARBA00023136"/>
    </source>
</evidence>
<feature type="transmembrane region" description="Helical" evidence="6">
    <location>
        <begin position="130"/>
        <end position="148"/>
    </location>
</feature>
<dbReference type="GO" id="GO:0016020">
    <property type="term" value="C:membrane"/>
    <property type="evidence" value="ECO:0007669"/>
    <property type="project" value="UniProtKB-SubCell"/>
</dbReference>
<dbReference type="CDD" id="cd13132">
    <property type="entry name" value="MATE_eukaryotic"/>
    <property type="match status" value="1"/>
</dbReference>
<feature type="transmembrane region" description="Helical" evidence="6">
    <location>
        <begin position="275"/>
        <end position="294"/>
    </location>
</feature>
<gene>
    <name evidence="7" type="primary">LAL5</name>
    <name evidence="7" type="ORF">AXF42_Ash014162</name>
</gene>
<dbReference type="NCBIfam" id="TIGR00797">
    <property type="entry name" value="matE"/>
    <property type="match status" value="1"/>
</dbReference>
<feature type="transmembrane region" description="Helical" evidence="6">
    <location>
        <begin position="45"/>
        <end position="69"/>
    </location>
</feature>
<dbReference type="Proteomes" id="UP000236161">
    <property type="component" value="Unassembled WGS sequence"/>
</dbReference>